<reference evidence="2" key="1">
    <citation type="submission" date="2014-12" db="EMBL/GenBank/DDBJ databases">
        <title>Insight into the proteome of Arion vulgaris.</title>
        <authorList>
            <person name="Aradska J."/>
            <person name="Bulat T."/>
            <person name="Smidak R."/>
            <person name="Sarate P."/>
            <person name="Gangsoo J."/>
            <person name="Sialana F."/>
            <person name="Bilban M."/>
            <person name="Lubec G."/>
        </authorList>
    </citation>
    <scope>NUCLEOTIDE SEQUENCE</scope>
    <source>
        <tissue evidence="2">Skin</tissue>
    </source>
</reference>
<proteinExistence type="predicted"/>
<organism evidence="2">
    <name type="scientific">Arion vulgaris</name>
    <dbReference type="NCBI Taxonomy" id="1028688"/>
    <lineage>
        <taxon>Eukaryota</taxon>
        <taxon>Metazoa</taxon>
        <taxon>Spiralia</taxon>
        <taxon>Lophotrochozoa</taxon>
        <taxon>Mollusca</taxon>
        <taxon>Gastropoda</taxon>
        <taxon>Heterobranchia</taxon>
        <taxon>Euthyneura</taxon>
        <taxon>Panpulmonata</taxon>
        <taxon>Eupulmonata</taxon>
        <taxon>Stylommatophora</taxon>
        <taxon>Helicina</taxon>
        <taxon>Arionoidea</taxon>
        <taxon>Arionidae</taxon>
        <taxon>Arion</taxon>
    </lineage>
</organism>
<evidence type="ECO:0000256" key="1">
    <source>
        <dbReference type="SAM" id="MobiDB-lite"/>
    </source>
</evidence>
<sequence length="80" mass="9067">QELLLLLKQQEKGQEFEDQQLQQFHTQHQHHLQPLDKLEKADTLSSDGQKKDYKHLRSLLSGETTGGCSNGTQTKALPSV</sequence>
<feature type="non-terminal residue" evidence="2">
    <location>
        <position position="80"/>
    </location>
</feature>
<feature type="non-terminal residue" evidence="2">
    <location>
        <position position="1"/>
    </location>
</feature>
<feature type="region of interest" description="Disordered" evidence="1">
    <location>
        <begin position="17"/>
        <end position="80"/>
    </location>
</feature>
<evidence type="ECO:0000313" key="2">
    <source>
        <dbReference type="EMBL" id="CEK57130.1"/>
    </source>
</evidence>
<dbReference type="EMBL" id="HACG01010265">
    <property type="protein sequence ID" value="CEK57130.1"/>
    <property type="molecule type" value="Transcribed_RNA"/>
</dbReference>
<name>A0A0B6YNS6_9EUPU</name>
<feature type="compositionally biased region" description="Polar residues" evidence="1">
    <location>
        <begin position="70"/>
        <end position="80"/>
    </location>
</feature>
<dbReference type="AlphaFoldDB" id="A0A0B6YNS6"/>
<gene>
    <name evidence="2" type="primary">ORF29353</name>
</gene>
<protein>
    <submittedName>
        <fullName evidence="2">Uncharacterized protein</fullName>
    </submittedName>
</protein>
<accession>A0A0B6YNS6</accession>
<feature type="compositionally biased region" description="Basic and acidic residues" evidence="1">
    <location>
        <begin position="33"/>
        <end position="42"/>
    </location>
</feature>